<sequence>MADEQNTQNTADQGAQNQQSAFSIQRIYTKDMSFETPNSPAIFAKEWKPEIKLDLDTRTNQLENNLFEVVLAVTVTATVEGETAFLCEVQQAGIFAIGDLPDGSKAHMVGSYCPNLLFPYARETVSSLVNKGTFPPLNLAPVNFDAIFSAYVQKRAEAAKAEQGEQASQPSPKLDA</sequence>
<proteinExistence type="inferred from homology"/>
<dbReference type="Gene3D" id="3.10.420.10">
    <property type="entry name" value="SecB-like"/>
    <property type="match status" value="1"/>
</dbReference>
<dbReference type="OrthoDB" id="9795145at2"/>
<organism evidence="6 7">
    <name type="scientific">Alteromonas sediminis</name>
    <dbReference type="NCBI Taxonomy" id="2259342"/>
    <lineage>
        <taxon>Bacteria</taxon>
        <taxon>Pseudomonadati</taxon>
        <taxon>Pseudomonadota</taxon>
        <taxon>Gammaproteobacteria</taxon>
        <taxon>Alteromonadales</taxon>
        <taxon>Alteromonadaceae</taxon>
        <taxon>Alteromonas/Salinimonas group</taxon>
        <taxon>Alteromonas</taxon>
    </lineage>
</organism>
<dbReference type="HAMAP" id="MF_00821">
    <property type="entry name" value="SecB"/>
    <property type="match status" value="1"/>
</dbReference>
<dbReference type="NCBIfam" id="NF004393">
    <property type="entry name" value="PRK05751.1-4"/>
    <property type="match status" value="1"/>
</dbReference>
<dbReference type="Pfam" id="PF02556">
    <property type="entry name" value="SecB"/>
    <property type="match status" value="1"/>
</dbReference>
<name>A0A3N5Y6Z1_9ALTE</name>
<keyword evidence="5" id="KW-0143">Chaperone</keyword>
<dbReference type="GO" id="GO:0051082">
    <property type="term" value="F:unfolded protein binding"/>
    <property type="evidence" value="ECO:0007669"/>
    <property type="project" value="InterPro"/>
</dbReference>
<evidence type="ECO:0000256" key="5">
    <source>
        <dbReference type="HAMAP-Rule" id="MF_00821"/>
    </source>
</evidence>
<dbReference type="SUPFAM" id="SSF54611">
    <property type="entry name" value="SecB-like"/>
    <property type="match status" value="1"/>
</dbReference>
<evidence type="ECO:0000313" key="6">
    <source>
        <dbReference type="EMBL" id="RPJ66349.1"/>
    </source>
</evidence>
<evidence type="ECO:0000256" key="1">
    <source>
        <dbReference type="ARBA" id="ARBA00009990"/>
    </source>
</evidence>
<dbReference type="RefSeq" id="WP_124027708.1">
    <property type="nucleotide sequence ID" value="NZ_JBHRSN010000006.1"/>
</dbReference>
<dbReference type="AlphaFoldDB" id="A0A3N5Y6Z1"/>
<dbReference type="PANTHER" id="PTHR36918">
    <property type="match status" value="1"/>
</dbReference>
<dbReference type="InterPro" id="IPR003708">
    <property type="entry name" value="SecB"/>
</dbReference>
<evidence type="ECO:0000256" key="3">
    <source>
        <dbReference type="ARBA" id="ARBA00022927"/>
    </source>
</evidence>
<dbReference type="GO" id="GO:0051262">
    <property type="term" value="P:protein tetramerization"/>
    <property type="evidence" value="ECO:0007669"/>
    <property type="project" value="InterPro"/>
</dbReference>
<dbReference type="GO" id="GO:0015031">
    <property type="term" value="P:protein transport"/>
    <property type="evidence" value="ECO:0007669"/>
    <property type="project" value="UniProtKB-UniRule"/>
</dbReference>
<evidence type="ECO:0000313" key="7">
    <source>
        <dbReference type="Proteomes" id="UP000275281"/>
    </source>
</evidence>
<keyword evidence="5" id="KW-0963">Cytoplasm</keyword>
<dbReference type="PANTHER" id="PTHR36918:SF1">
    <property type="entry name" value="PROTEIN-EXPORT PROTEIN SECB"/>
    <property type="match status" value="1"/>
</dbReference>
<evidence type="ECO:0000256" key="2">
    <source>
        <dbReference type="ARBA" id="ARBA00022448"/>
    </source>
</evidence>
<dbReference type="NCBIfam" id="TIGR00809">
    <property type="entry name" value="secB"/>
    <property type="match status" value="1"/>
</dbReference>
<reference evidence="6 7" key="1">
    <citation type="submission" date="2018-11" db="EMBL/GenBank/DDBJ databases">
        <authorList>
            <person name="Ye M.-Q."/>
            <person name="Du Z.-J."/>
        </authorList>
    </citation>
    <scope>NUCLEOTIDE SEQUENCE [LARGE SCALE GENOMIC DNA]</scope>
    <source>
        <strain evidence="6 7">U0105</strain>
    </source>
</reference>
<accession>A0A3N5Y6Z1</accession>
<dbReference type="InterPro" id="IPR035958">
    <property type="entry name" value="SecB-like_sf"/>
</dbReference>
<evidence type="ECO:0000256" key="4">
    <source>
        <dbReference type="ARBA" id="ARBA00023010"/>
    </source>
</evidence>
<keyword evidence="2 5" id="KW-0813">Transport</keyword>
<dbReference type="GO" id="GO:0006457">
    <property type="term" value="P:protein folding"/>
    <property type="evidence" value="ECO:0007669"/>
    <property type="project" value="UniProtKB-UniRule"/>
</dbReference>
<comment type="caution">
    <text evidence="6">The sequence shown here is derived from an EMBL/GenBank/DDBJ whole genome shotgun (WGS) entry which is preliminary data.</text>
</comment>
<comment type="subcellular location">
    <subcellularLocation>
        <location evidence="5">Cytoplasm</location>
    </subcellularLocation>
</comment>
<comment type="function">
    <text evidence="5">One of the proteins required for the normal export of preproteins out of the cell cytoplasm. It is a molecular chaperone that binds to a subset of precursor proteins, maintaining them in a translocation-competent state. It also specifically binds to its receptor SecA.</text>
</comment>
<dbReference type="EMBL" id="RPOK01000003">
    <property type="protein sequence ID" value="RPJ66349.1"/>
    <property type="molecule type" value="Genomic_DNA"/>
</dbReference>
<keyword evidence="4 5" id="KW-0811">Translocation</keyword>
<dbReference type="PRINTS" id="PR01594">
    <property type="entry name" value="SECBCHAPRONE"/>
</dbReference>
<dbReference type="Proteomes" id="UP000275281">
    <property type="component" value="Unassembled WGS sequence"/>
</dbReference>
<keyword evidence="7" id="KW-1185">Reference proteome</keyword>
<protein>
    <recommendedName>
        <fullName evidence="5">Protein-export protein SecB</fullName>
    </recommendedName>
</protein>
<comment type="subunit">
    <text evidence="5">Homotetramer, a dimer of dimers. One homotetramer interacts with 1 SecA dimer.</text>
</comment>
<dbReference type="GO" id="GO:0005737">
    <property type="term" value="C:cytoplasm"/>
    <property type="evidence" value="ECO:0007669"/>
    <property type="project" value="UniProtKB-SubCell"/>
</dbReference>
<gene>
    <name evidence="5 6" type="primary">secB</name>
    <name evidence="6" type="ORF">DRW07_09645</name>
</gene>
<comment type="similarity">
    <text evidence="1 5">Belongs to the SecB family.</text>
</comment>
<keyword evidence="3 5" id="KW-0653">Protein transport</keyword>